<gene>
    <name evidence="2" type="ORF">F441_14608</name>
</gene>
<protein>
    <recommendedName>
        <fullName evidence="1">ZSWIM1/3 RNaseH-like domain-containing protein</fullName>
    </recommendedName>
</protein>
<dbReference type="Pfam" id="PF21056">
    <property type="entry name" value="ZSWIM1-3_RNaseH-like"/>
    <property type="match status" value="1"/>
</dbReference>
<proteinExistence type="predicted"/>
<dbReference type="OrthoDB" id="166650at2759"/>
<evidence type="ECO:0000313" key="3">
    <source>
        <dbReference type="Proteomes" id="UP000018958"/>
    </source>
</evidence>
<evidence type="ECO:0000313" key="2">
    <source>
        <dbReference type="EMBL" id="ETP09524.1"/>
    </source>
</evidence>
<sequence length="106" mass="12748">SLVVTTCNDRGFPIVDFMCLNENAVTTSSILEYFKEKNPEWKDVKSVVIDKDFVEWQVLEQTFPNAQISRKEKRVLRLFREKLAFLSHYVVELRTWETLCRWEYDH</sequence>
<comment type="caution">
    <text evidence="2">The sequence shown here is derived from an EMBL/GenBank/DDBJ whole genome shotgun (WGS) entry which is preliminary data.</text>
</comment>
<feature type="non-terminal residue" evidence="2">
    <location>
        <position position="1"/>
    </location>
</feature>
<organism evidence="2 3">
    <name type="scientific">Phytophthora nicotianae CJ01A1</name>
    <dbReference type="NCBI Taxonomy" id="1317063"/>
    <lineage>
        <taxon>Eukaryota</taxon>
        <taxon>Sar</taxon>
        <taxon>Stramenopiles</taxon>
        <taxon>Oomycota</taxon>
        <taxon>Peronosporomycetes</taxon>
        <taxon>Peronosporales</taxon>
        <taxon>Peronosporaceae</taxon>
        <taxon>Phytophthora</taxon>
    </lineage>
</organism>
<evidence type="ECO:0000259" key="1">
    <source>
        <dbReference type="Pfam" id="PF21056"/>
    </source>
</evidence>
<dbReference type="Proteomes" id="UP000018958">
    <property type="component" value="Unassembled WGS sequence"/>
</dbReference>
<dbReference type="AlphaFoldDB" id="W2WIU5"/>
<dbReference type="EMBL" id="ANIX01002870">
    <property type="protein sequence ID" value="ETP09524.1"/>
    <property type="molecule type" value="Genomic_DNA"/>
</dbReference>
<accession>W2WIU5</accession>
<dbReference type="InterPro" id="IPR048324">
    <property type="entry name" value="ZSWIM1-3_RNaseH-like"/>
</dbReference>
<reference evidence="2 3" key="1">
    <citation type="submission" date="2013-11" db="EMBL/GenBank/DDBJ databases">
        <title>The Genome Sequence of Phytophthora parasitica CJ01A1.</title>
        <authorList>
            <consortium name="The Broad Institute Genomics Platform"/>
            <person name="Russ C."/>
            <person name="Tyler B."/>
            <person name="Panabieres F."/>
            <person name="Shan W."/>
            <person name="Tripathy S."/>
            <person name="Grunwald N."/>
            <person name="Machado M."/>
            <person name="Johnson C.S."/>
            <person name="Walker B."/>
            <person name="Young S.K."/>
            <person name="Zeng Q."/>
            <person name="Gargeya S."/>
            <person name="Fitzgerald M."/>
            <person name="Haas B."/>
            <person name="Abouelleil A."/>
            <person name="Allen A.W."/>
            <person name="Alvarado L."/>
            <person name="Arachchi H.M."/>
            <person name="Berlin A.M."/>
            <person name="Chapman S.B."/>
            <person name="Gainer-Dewar J."/>
            <person name="Goldberg J."/>
            <person name="Griggs A."/>
            <person name="Gujja S."/>
            <person name="Hansen M."/>
            <person name="Howarth C."/>
            <person name="Imamovic A."/>
            <person name="Ireland A."/>
            <person name="Larimer J."/>
            <person name="McCowan C."/>
            <person name="Murphy C."/>
            <person name="Pearson M."/>
            <person name="Poon T.W."/>
            <person name="Priest M."/>
            <person name="Roberts A."/>
            <person name="Saif S."/>
            <person name="Shea T."/>
            <person name="Sisk P."/>
            <person name="Sykes S."/>
            <person name="Wortman J."/>
            <person name="Nusbaum C."/>
            <person name="Birren B."/>
        </authorList>
    </citation>
    <scope>NUCLEOTIDE SEQUENCE [LARGE SCALE GENOMIC DNA]</scope>
    <source>
        <strain evidence="2 3">CJ01A1</strain>
    </source>
</reference>
<name>W2WIU5_PHYNI</name>
<feature type="domain" description="ZSWIM1/3 RNaseH-like" evidence="1">
    <location>
        <begin position="1"/>
        <end position="68"/>
    </location>
</feature>